<dbReference type="PANTHER" id="PTHR12526:SF510">
    <property type="entry name" value="D-INOSITOL 3-PHOSPHATE GLYCOSYLTRANSFERASE"/>
    <property type="match status" value="1"/>
</dbReference>
<dbReference type="SUPFAM" id="SSF53756">
    <property type="entry name" value="UDP-Glycosyltransferase/glycogen phosphorylase"/>
    <property type="match status" value="1"/>
</dbReference>
<comment type="caution">
    <text evidence="5">The sequence shown here is derived from an EMBL/GenBank/DDBJ whole genome shotgun (WGS) entry which is preliminary data.</text>
</comment>
<evidence type="ECO:0000313" key="5">
    <source>
        <dbReference type="EMBL" id="PZA14594.1"/>
    </source>
</evidence>
<evidence type="ECO:0000259" key="4">
    <source>
        <dbReference type="Pfam" id="PF00534"/>
    </source>
</evidence>
<evidence type="ECO:0000256" key="1">
    <source>
        <dbReference type="ARBA" id="ARBA00022676"/>
    </source>
</evidence>
<dbReference type="GO" id="GO:0016757">
    <property type="term" value="F:glycosyltransferase activity"/>
    <property type="evidence" value="ECO:0007669"/>
    <property type="project" value="UniProtKB-KW"/>
</dbReference>
<dbReference type="RefSeq" id="WP_110529474.1">
    <property type="nucleotide sequence ID" value="NZ_QKOE01000026.1"/>
</dbReference>
<dbReference type="AlphaFoldDB" id="A0A323UQ22"/>
<feature type="domain" description="Glycosyl transferase family 1" evidence="4">
    <location>
        <begin position="213"/>
        <end position="373"/>
    </location>
</feature>
<dbReference type="PANTHER" id="PTHR12526">
    <property type="entry name" value="GLYCOSYLTRANSFERASE"/>
    <property type="match status" value="1"/>
</dbReference>
<name>A0A323UQ22_9RHOO</name>
<keyword evidence="6" id="KW-1185">Reference proteome</keyword>
<dbReference type="Pfam" id="PF00534">
    <property type="entry name" value="Glycos_transf_1"/>
    <property type="match status" value="1"/>
</dbReference>
<gene>
    <name evidence="5" type="ORF">DNK49_20960</name>
</gene>
<feature type="compositionally biased region" description="Polar residues" evidence="3">
    <location>
        <begin position="152"/>
        <end position="163"/>
    </location>
</feature>
<organism evidence="5 6">
    <name type="scientific">Parazoarcus communis SWub3 = DSM 12120</name>
    <dbReference type="NCBI Taxonomy" id="1121029"/>
    <lineage>
        <taxon>Bacteria</taxon>
        <taxon>Pseudomonadati</taxon>
        <taxon>Pseudomonadota</taxon>
        <taxon>Betaproteobacteria</taxon>
        <taxon>Rhodocyclales</taxon>
        <taxon>Zoogloeaceae</taxon>
        <taxon>Parazoarcus</taxon>
    </lineage>
</organism>
<dbReference type="Gene3D" id="3.40.50.2000">
    <property type="entry name" value="Glycogen Phosphorylase B"/>
    <property type="match status" value="1"/>
</dbReference>
<feature type="region of interest" description="Disordered" evidence="3">
    <location>
        <begin position="151"/>
        <end position="194"/>
    </location>
</feature>
<dbReference type="EMBL" id="QKOE01000026">
    <property type="protein sequence ID" value="PZA14594.1"/>
    <property type="molecule type" value="Genomic_DNA"/>
</dbReference>
<dbReference type="CDD" id="cd03801">
    <property type="entry name" value="GT4_PimA-like"/>
    <property type="match status" value="1"/>
</dbReference>
<dbReference type="InterPro" id="IPR001296">
    <property type="entry name" value="Glyco_trans_1"/>
</dbReference>
<dbReference type="Proteomes" id="UP000248259">
    <property type="component" value="Unassembled WGS sequence"/>
</dbReference>
<reference evidence="5 6" key="1">
    <citation type="submission" date="2018-06" db="EMBL/GenBank/DDBJ databases">
        <title>Azoarcus communis strain SWub3 genome.</title>
        <authorList>
            <person name="Zorraquino Salvo V."/>
            <person name="Toubiana D."/>
            <person name="Blumwald E."/>
        </authorList>
    </citation>
    <scope>NUCLEOTIDE SEQUENCE [LARGE SCALE GENOMIC DNA]</scope>
    <source>
        <strain evidence="5 6">SWub3</strain>
    </source>
</reference>
<evidence type="ECO:0000256" key="2">
    <source>
        <dbReference type="ARBA" id="ARBA00022679"/>
    </source>
</evidence>
<dbReference type="OrthoDB" id="570545at2"/>
<proteinExistence type="predicted"/>
<protein>
    <submittedName>
        <fullName evidence="5">Glycosyltransferase family 1 protein</fullName>
    </submittedName>
</protein>
<evidence type="ECO:0000313" key="6">
    <source>
        <dbReference type="Proteomes" id="UP000248259"/>
    </source>
</evidence>
<accession>A0A323UQ22</accession>
<evidence type="ECO:0000256" key="3">
    <source>
        <dbReference type="SAM" id="MobiDB-lite"/>
    </source>
</evidence>
<sequence>MLTLIVPGALNQRTGGYRYDARLLDGLRARGWQVQVCELDGTFPQVDEQARAAMDAALRAQPDGARVLVDGLALGGLPELAHNHASRLRLIALVHHPLGDETGLDETQAVELHQRELKALQAVRLVITTSDFTARRLRTLASIHAPAMGLVQRQTPRASSGDRSSAGPRAGSDMGADAGLDPGAGHPSSPGSIQVPIAVVEPGVEPAPCAAADHQPPRLLCVATLTRRKGHEVLLRALAGMVGLQWHLNCVGSAERDVDHANHLRSLVMAFGLAGRVDFVGELDDAALTAAYAGADVFVLPSFYEGYGMVIDEALAHGLPIVSTGGGALAQTVPAGAGLLVPPGDVDALAEALRLVLTDGALRARLRAGARQRRIHLRGWTQVAAAFDSILEGV</sequence>
<keyword evidence="2 5" id="KW-0808">Transferase</keyword>
<keyword evidence="1" id="KW-0328">Glycosyltransferase</keyword>